<comment type="caution">
    <text evidence="1">The sequence shown here is derived from an EMBL/GenBank/DDBJ whole genome shotgun (WGS) entry which is preliminary data.</text>
</comment>
<protein>
    <submittedName>
        <fullName evidence="1">Uncharacterized protein</fullName>
    </submittedName>
</protein>
<gene>
    <name evidence="1" type="ORF">GCM10023171_04040</name>
</gene>
<sequence>MITTAIDPPRKGDGLTDVRGAQCACRVGAKHGICLQLGEKGYPPFYGDASRPSWGRARPH</sequence>
<evidence type="ECO:0000313" key="1">
    <source>
        <dbReference type="EMBL" id="GAA4479052.1"/>
    </source>
</evidence>
<evidence type="ECO:0000313" key="2">
    <source>
        <dbReference type="Proteomes" id="UP001500731"/>
    </source>
</evidence>
<proteinExistence type="predicted"/>
<keyword evidence="2" id="KW-1185">Reference proteome</keyword>
<dbReference type="EMBL" id="BAABGP010000003">
    <property type="protein sequence ID" value="GAA4479052.1"/>
    <property type="molecule type" value="Genomic_DNA"/>
</dbReference>
<dbReference type="Proteomes" id="UP001500731">
    <property type="component" value="Unassembled WGS sequence"/>
</dbReference>
<accession>A0ABP8P043</accession>
<reference evidence="2" key="1">
    <citation type="journal article" date="2019" name="Int. J. Syst. Evol. Microbiol.">
        <title>The Global Catalogue of Microorganisms (GCM) 10K type strain sequencing project: providing services to taxonomists for standard genome sequencing and annotation.</title>
        <authorList>
            <consortium name="The Broad Institute Genomics Platform"/>
            <consortium name="The Broad Institute Genome Sequencing Center for Infectious Disease"/>
            <person name="Wu L."/>
            <person name="Ma J."/>
        </authorList>
    </citation>
    <scope>NUCLEOTIDE SEQUENCE [LARGE SCALE GENOMIC DNA]</scope>
    <source>
        <strain evidence="2">JCM 17839</strain>
    </source>
</reference>
<organism evidence="1 2">
    <name type="scientific">Microbacterium panaciterrae</name>
    <dbReference type="NCBI Taxonomy" id="985759"/>
    <lineage>
        <taxon>Bacteria</taxon>
        <taxon>Bacillati</taxon>
        <taxon>Actinomycetota</taxon>
        <taxon>Actinomycetes</taxon>
        <taxon>Micrococcales</taxon>
        <taxon>Microbacteriaceae</taxon>
        <taxon>Microbacterium</taxon>
    </lineage>
</organism>
<name>A0ABP8P043_9MICO</name>